<evidence type="ECO:0000313" key="3">
    <source>
        <dbReference type="Proteomes" id="UP001154114"/>
    </source>
</evidence>
<organism evidence="2 3">
    <name type="scientific">Chrysodeixis includens</name>
    <name type="common">Soybean looper</name>
    <name type="synonym">Pseudoplusia includens</name>
    <dbReference type="NCBI Taxonomy" id="689277"/>
    <lineage>
        <taxon>Eukaryota</taxon>
        <taxon>Metazoa</taxon>
        <taxon>Ecdysozoa</taxon>
        <taxon>Arthropoda</taxon>
        <taxon>Hexapoda</taxon>
        <taxon>Insecta</taxon>
        <taxon>Pterygota</taxon>
        <taxon>Neoptera</taxon>
        <taxon>Endopterygota</taxon>
        <taxon>Lepidoptera</taxon>
        <taxon>Glossata</taxon>
        <taxon>Ditrysia</taxon>
        <taxon>Noctuoidea</taxon>
        <taxon>Noctuidae</taxon>
        <taxon>Plusiinae</taxon>
        <taxon>Chrysodeixis</taxon>
    </lineage>
</organism>
<feature type="region of interest" description="Disordered" evidence="1">
    <location>
        <begin position="33"/>
        <end position="86"/>
    </location>
</feature>
<feature type="compositionally biased region" description="Low complexity" evidence="1">
    <location>
        <begin position="33"/>
        <end position="51"/>
    </location>
</feature>
<evidence type="ECO:0000256" key="1">
    <source>
        <dbReference type="SAM" id="MobiDB-lite"/>
    </source>
</evidence>
<feature type="compositionally biased region" description="Low complexity" evidence="1">
    <location>
        <begin position="135"/>
        <end position="147"/>
    </location>
</feature>
<gene>
    <name evidence="2" type="ORF">CINC_LOCUS5018</name>
</gene>
<accession>A0A9N8PZW2</accession>
<dbReference type="OrthoDB" id="10529393at2759"/>
<feature type="region of interest" description="Disordered" evidence="1">
    <location>
        <begin position="126"/>
        <end position="147"/>
    </location>
</feature>
<evidence type="ECO:0000313" key="2">
    <source>
        <dbReference type="EMBL" id="CAD0203365.1"/>
    </source>
</evidence>
<sequence length="147" mass="14640">MMVAAMAATLAGTPSGPGAVFLARRRSIAALSSSSDTGGAASSDGAAPRGGSIAGGMKSMSLLGNRDRITPSNNDGSRVSATGGPDGRSFFRAALYGLPNGSASRLSNISAFAASLAAPMAALRAARARAHASSRRSSSASSLRRRR</sequence>
<dbReference type="Proteomes" id="UP001154114">
    <property type="component" value="Chromosome 18"/>
</dbReference>
<name>A0A9N8PZW2_CHRIL</name>
<protein>
    <submittedName>
        <fullName evidence="2">Uncharacterized protein</fullName>
    </submittedName>
</protein>
<proteinExistence type="predicted"/>
<dbReference type="AlphaFoldDB" id="A0A9N8PZW2"/>
<keyword evidence="3" id="KW-1185">Reference proteome</keyword>
<reference evidence="2" key="1">
    <citation type="submission" date="2021-12" db="EMBL/GenBank/DDBJ databases">
        <authorList>
            <person name="King R."/>
        </authorList>
    </citation>
    <scope>NUCLEOTIDE SEQUENCE</scope>
</reference>
<feature type="compositionally biased region" description="Polar residues" evidence="1">
    <location>
        <begin position="70"/>
        <end position="80"/>
    </location>
</feature>
<dbReference type="EMBL" id="LR824021">
    <property type="protein sequence ID" value="CAD0203365.1"/>
    <property type="molecule type" value="Genomic_DNA"/>
</dbReference>